<dbReference type="Proteomes" id="UP000786811">
    <property type="component" value="Unassembled WGS sequence"/>
</dbReference>
<dbReference type="OrthoDB" id="271325at2759"/>
<comment type="caution">
    <text evidence="2">The sequence shown here is derived from an EMBL/GenBank/DDBJ whole genome shotgun (WGS) entry which is preliminary data.</text>
</comment>
<proteinExistence type="predicted"/>
<keyword evidence="2" id="KW-0378">Hydrolase</keyword>
<accession>A0A8J2HHS8</accession>
<keyword evidence="3" id="KW-1185">Reference proteome</keyword>
<sequence>MLKDYLIKNNYSDLLEILKAPDVSRHYSIYVNVAKLYVDDLEMVEKITKRPKKFLPLCDQSAIAAQKVIMNDDEIPQEELRLKRKVHIRITGAPWKINDETDGQLVSITGITVRISQPTMLTKCKRYSCKKCSYVTTYQVICLYF</sequence>
<evidence type="ECO:0000259" key="1">
    <source>
        <dbReference type="Pfam" id="PF26066"/>
    </source>
</evidence>
<keyword evidence="2" id="KW-0067">ATP-binding</keyword>
<evidence type="ECO:0000313" key="3">
    <source>
        <dbReference type="Proteomes" id="UP000786811"/>
    </source>
</evidence>
<dbReference type="EMBL" id="CAJNRD030001123">
    <property type="protein sequence ID" value="CAG5101693.1"/>
    <property type="molecule type" value="Genomic_DNA"/>
</dbReference>
<feature type="domain" description="MCM9 N-terminal" evidence="1">
    <location>
        <begin position="1"/>
        <end position="94"/>
    </location>
</feature>
<organism evidence="2 3">
    <name type="scientific">Cotesia congregata</name>
    <name type="common">Parasitoid wasp</name>
    <name type="synonym">Apanteles congregatus</name>
    <dbReference type="NCBI Taxonomy" id="51543"/>
    <lineage>
        <taxon>Eukaryota</taxon>
        <taxon>Metazoa</taxon>
        <taxon>Ecdysozoa</taxon>
        <taxon>Arthropoda</taxon>
        <taxon>Hexapoda</taxon>
        <taxon>Insecta</taxon>
        <taxon>Pterygota</taxon>
        <taxon>Neoptera</taxon>
        <taxon>Endopterygota</taxon>
        <taxon>Hymenoptera</taxon>
        <taxon>Apocrita</taxon>
        <taxon>Ichneumonoidea</taxon>
        <taxon>Braconidae</taxon>
        <taxon>Microgastrinae</taxon>
        <taxon>Cotesia</taxon>
    </lineage>
</organism>
<reference evidence="2" key="1">
    <citation type="submission" date="2021-04" db="EMBL/GenBank/DDBJ databases">
        <authorList>
            <person name="Chebbi M.A.C M."/>
        </authorList>
    </citation>
    <scope>NUCLEOTIDE SEQUENCE</scope>
</reference>
<protein>
    <submittedName>
        <fullName evidence="2">Similar to MCM9: DNA helicase MCM9 (Gallus gallus)</fullName>
    </submittedName>
</protein>
<dbReference type="InterPro" id="IPR058768">
    <property type="entry name" value="MCM9_N"/>
</dbReference>
<evidence type="ECO:0000313" key="2">
    <source>
        <dbReference type="EMBL" id="CAG5101693.1"/>
    </source>
</evidence>
<dbReference type="GO" id="GO:0004386">
    <property type="term" value="F:helicase activity"/>
    <property type="evidence" value="ECO:0007669"/>
    <property type="project" value="UniProtKB-KW"/>
</dbReference>
<dbReference type="Pfam" id="PF26066">
    <property type="entry name" value="MCM9_N"/>
    <property type="match status" value="1"/>
</dbReference>
<name>A0A8J2HHS8_COTCN</name>
<keyword evidence="2" id="KW-0547">Nucleotide-binding</keyword>
<dbReference type="AlphaFoldDB" id="A0A8J2HHS8"/>
<gene>
    <name evidence="2" type="ORF">HICCMSTLAB_LOCUS10595</name>
</gene>
<keyword evidence="2" id="KW-0347">Helicase</keyword>
<dbReference type="InterPro" id="IPR012340">
    <property type="entry name" value="NA-bd_OB-fold"/>
</dbReference>
<dbReference type="SUPFAM" id="SSF50249">
    <property type="entry name" value="Nucleic acid-binding proteins"/>
    <property type="match status" value="1"/>
</dbReference>